<dbReference type="PANTHER" id="PTHR11559">
    <property type="entry name" value="CARBOXYLESTERASE"/>
    <property type="match status" value="1"/>
</dbReference>
<evidence type="ECO:0000256" key="3">
    <source>
        <dbReference type="RuleBase" id="RU361235"/>
    </source>
</evidence>
<protein>
    <recommendedName>
        <fullName evidence="3">Carboxylic ester hydrolase</fullName>
        <ecNumber evidence="3">3.1.1.-</ecNumber>
    </recommendedName>
</protein>
<dbReference type="AlphaFoldDB" id="A0A9W8JN32"/>
<keyword evidence="3" id="KW-0732">Signal</keyword>
<organism evidence="5 6">
    <name type="scientific">Candolleomyces eurysporus</name>
    <dbReference type="NCBI Taxonomy" id="2828524"/>
    <lineage>
        <taxon>Eukaryota</taxon>
        <taxon>Fungi</taxon>
        <taxon>Dikarya</taxon>
        <taxon>Basidiomycota</taxon>
        <taxon>Agaricomycotina</taxon>
        <taxon>Agaricomycetes</taxon>
        <taxon>Agaricomycetidae</taxon>
        <taxon>Agaricales</taxon>
        <taxon>Agaricineae</taxon>
        <taxon>Psathyrellaceae</taxon>
        <taxon>Candolleomyces</taxon>
    </lineage>
</organism>
<feature type="non-terminal residue" evidence="5">
    <location>
        <position position="526"/>
    </location>
</feature>
<dbReference type="InterPro" id="IPR050309">
    <property type="entry name" value="Type-B_Carboxylest/Lipase"/>
</dbReference>
<reference evidence="5" key="1">
    <citation type="submission" date="2022-06" db="EMBL/GenBank/DDBJ databases">
        <title>Genome Sequence of Candolleomyces eurysporus.</title>
        <authorList>
            <person name="Buettner E."/>
        </authorList>
    </citation>
    <scope>NUCLEOTIDE SEQUENCE</scope>
    <source>
        <strain evidence="5">VTCC 930004</strain>
    </source>
</reference>
<dbReference type="OrthoDB" id="408631at2759"/>
<dbReference type="InterPro" id="IPR029058">
    <property type="entry name" value="AB_hydrolase_fold"/>
</dbReference>
<dbReference type="EMBL" id="JANBPK010000733">
    <property type="protein sequence ID" value="KAJ2933835.1"/>
    <property type="molecule type" value="Genomic_DNA"/>
</dbReference>
<evidence type="ECO:0000256" key="1">
    <source>
        <dbReference type="ARBA" id="ARBA00005964"/>
    </source>
</evidence>
<feature type="domain" description="Carboxylesterase type B" evidence="4">
    <location>
        <begin position="118"/>
        <end position="492"/>
    </location>
</feature>
<dbReference type="EC" id="3.1.1.-" evidence="3"/>
<comment type="similarity">
    <text evidence="1 3">Belongs to the type-B carboxylesterase/lipase family.</text>
</comment>
<dbReference type="SUPFAM" id="SSF53474">
    <property type="entry name" value="alpha/beta-Hydrolases"/>
    <property type="match status" value="1"/>
</dbReference>
<dbReference type="PROSITE" id="PS00122">
    <property type="entry name" value="CARBOXYLESTERASE_B_1"/>
    <property type="match status" value="1"/>
</dbReference>
<evidence type="ECO:0000313" key="5">
    <source>
        <dbReference type="EMBL" id="KAJ2933835.1"/>
    </source>
</evidence>
<feature type="chain" id="PRO_5041018189" description="Carboxylic ester hydrolase" evidence="3">
    <location>
        <begin position="19"/>
        <end position="526"/>
    </location>
</feature>
<evidence type="ECO:0000256" key="2">
    <source>
        <dbReference type="ARBA" id="ARBA00022801"/>
    </source>
</evidence>
<accession>A0A9W8JN32</accession>
<proteinExistence type="inferred from homology"/>
<sequence length="526" mass="56732">MLSLLLAGLALQASIISAAPSPVVHEARQSGPRISVAGGTFVGTTSGSVQKFLGIPFAAPPVGNLRFRLPQPISTYNGTIDATKYGPSCPQQALSLPIVSGLAAEATEYIVNSIFGQWIFGGGFQLGSTSMYDGGGVVKKSQDMGQPVIFVSMNYRLSGLGFLASKEVRAAGVGNLGLHDQREALRWIKKNIAQFGGDPNKVTIWGESAGAISAALQMTAFDGNHEGLFRGAFMQSGAPIPVGPVENGQVHYDHIVRQTGCSSASDTLQCLRGVPYARLMAAIDSTPSIFSYQSLRLAWLPRVDGVFLTDNPLKLVQAGKVANIPYINGNCDDEGTLFSLSTLNVTTDAQFRTWVGQTFLQGISASQVNTIAQQYTASVTQGSPFDTGILNALTPQFKRLAAFQGDGVFQAPRRWFMQNTASKQNVWGFISKRFKVLPILGAAHATDLVNSFFLGQDMQEYLIRFTNNLNPNSNSLFSYTWPKYDLSSKRLLVFQDNILAPLTTTKDDHREAAMNALIQITLTNPV</sequence>
<evidence type="ECO:0000259" key="4">
    <source>
        <dbReference type="Pfam" id="PF00135"/>
    </source>
</evidence>
<name>A0A9W8JN32_9AGAR</name>
<keyword evidence="6" id="KW-1185">Reference proteome</keyword>
<dbReference type="InterPro" id="IPR002018">
    <property type="entry name" value="CarbesteraseB"/>
</dbReference>
<dbReference type="InterPro" id="IPR019826">
    <property type="entry name" value="Carboxylesterase_B_AS"/>
</dbReference>
<dbReference type="Proteomes" id="UP001140091">
    <property type="component" value="Unassembled WGS sequence"/>
</dbReference>
<dbReference type="Pfam" id="PF00135">
    <property type="entry name" value="COesterase"/>
    <property type="match status" value="2"/>
</dbReference>
<feature type="domain" description="Carboxylesterase type B" evidence="4">
    <location>
        <begin position="34"/>
        <end position="93"/>
    </location>
</feature>
<comment type="caution">
    <text evidence="5">The sequence shown here is derived from an EMBL/GenBank/DDBJ whole genome shotgun (WGS) entry which is preliminary data.</text>
</comment>
<evidence type="ECO:0000313" key="6">
    <source>
        <dbReference type="Proteomes" id="UP001140091"/>
    </source>
</evidence>
<dbReference type="Gene3D" id="3.40.50.1820">
    <property type="entry name" value="alpha/beta hydrolase"/>
    <property type="match status" value="1"/>
</dbReference>
<gene>
    <name evidence="5" type="ORF">H1R20_g3285</name>
</gene>
<dbReference type="GO" id="GO:0016787">
    <property type="term" value="F:hydrolase activity"/>
    <property type="evidence" value="ECO:0007669"/>
    <property type="project" value="UniProtKB-KW"/>
</dbReference>
<feature type="signal peptide" evidence="3">
    <location>
        <begin position="1"/>
        <end position="18"/>
    </location>
</feature>
<keyword evidence="2 3" id="KW-0378">Hydrolase</keyword>